<dbReference type="OrthoDB" id="6612236at2759"/>
<feature type="compositionally biased region" description="Polar residues" evidence="1">
    <location>
        <begin position="100"/>
        <end position="121"/>
    </location>
</feature>
<reference evidence="3" key="1">
    <citation type="submission" date="2025-08" db="UniProtKB">
        <authorList>
            <consortium name="RefSeq"/>
        </authorList>
    </citation>
    <scope>IDENTIFICATION</scope>
    <source>
        <tissue evidence="3">Gonads</tissue>
    </source>
</reference>
<dbReference type="GeneID" id="115887149"/>
<dbReference type="AlphaFoldDB" id="A0A6J2YGW7"/>
<feature type="compositionally biased region" description="Polar residues" evidence="1">
    <location>
        <begin position="140"/>
        <end position="151"/>
    </location>
</feature>
<evidence type="ECO:0000313" key="3">
    <source>
        <dbReference type="RefSeq" id="XP_030762354.1"/>
    </source>
</evidence>
<sequence>MNAVIIISTVIVSIAGQRPFYAGTSVKGYPELASRFQETNDNQNITINDRLGAGDEQTSQNVPTESNNKFYERVSEWPRENQPFWLINAGHIEKHLRPNVNGQRPNSSQATNSGDQRNELQSRFGEPVATETRTIKPLSQRGSFAGSGTRT</sequence>
<name>A0A6J2YGW7_SITOR</name>
<proteinExistence type="predicted"/>
<dbReference type="RefSeq" id="XP_030762354.1">
    <property type="nucleotide sequence ID" value="XM_030906494.1"/>
</dbReference>
<evidence type="ECO:0000313" key="2">
    <source>
        <dbReference type="Proteomes" id="UP000504635"/>
    </source>
</evidence>
<dbReference type="Proteomes" id="UP000504635">
    <property type="component" value="Unplaced"/>
</dbReference>
<dbReference type="InParanoid" id="A0A6J2YGW7"/>
<protein>
    <submittedName>
        <fullName evidence="3">Uncharacterized protein LOC115887149</fullName>
    </submittedName>
</protein>
<keyword evidence="2" id="KW-1185">Reference proteome</keyword>
<dbReference type="KEGG" id="soy:115887149"/>
<organism evidence="2 3">
    <name type="scientific">Sitophilus oryzae</name>
    <name type="common">Rice weevil</name>
    <name type="synonym">Curculio oryzae</name>
    <dbReference type="NCBI Taxonomy" id="7048"/>
    <lineage>
        <taxon>Eukaryota</taxon>
        <taxon>Metazoa</taxon>
        <taxon>Ecdysozoa</taxon>
        <taxon>Arthropoda</taxon>
        <taxon>Hexapoda</taxon>
        <taxon>Insecta</taxon>
        <taxon>Pterygota</taxon>
        <taxon>Neoptera</taxon>
        <taxon>Endopterygota</taxon>
        <taxon>Coleoptera</taxon>
        <taxon>Polyphaga</taxon>
        <taxon>Cucujiformia</taxon>
        <taxon>Curculionidae</taxon>
        <taxon>Dryophthorinae</taxon>
        <taxon>Sitophilus</taxon>
    </lineage>
</organism>
<accession>A0A6J2YGW7</accession>
<gene>
    <name evidence="3" type="primary">LOC115887149</name>
</gene>
<feature type="region of interest" description="Disordered" evidence="1">
    <location>
        <begin position="96"/>
        <end position="151"/>
    </location>
</feature>
<evidence type="ECO:0000256" key="1">
    <source>
        <dbReference type="SAM" id="MobiDB-lite"/>
    </source>
</evidence>